<accession>A0A7D5P8B7</accession>
<dbReference type="GeneID" id="56080614"/>
<dbReference type="RefSeq" id="WP_179909682.1">
    <property type="nucleotide sequence ID" value="NZ_CP058910.1"/>
</dbReference>
<protein>
    <submittedName>
        <fullName evidence="1">Uncharacterized protein</fullName>
    </submittedName>
</protein>
<gene>
    <name evidence="1" type="ORF">HZS55_22085</name>
</gene>
<name>A0A7D5P8B7_9EURY</name>
<sequence>MEQDRLIQRSTDPIYVYYREIQQTDLHTKTIDATDSILNFNDVLDGFERQSGLHNFEELEMAQNPKLMLNSIFDSYPDHDQQQCAMLVNDFCRSMQTSARQEGKYAVLIVTADSIFVCHTDSKEKSITKSVDVIERLLDTDNVNKYVEFRNQDDGETNSVRHFEQHKTKSLSDWLGIEPFEIAYEDAGEVSIFTEIDDSTAAFQYSKEEFEDKFLHSDSQYELIEDVFRTPQNEYPIKQIQFGRRNYDSTDDFLQDFYSLYYDVRTYREHFNQVSSSMEPWQSKVYDHENKVTEGKDGKRLVVKNHDRFNIVFAGRQIELSAQWRIDLTQKFLDGTPVQLMHAGEPFSEEPVNLGCFEIYNDVELGDIGELNRLYSTLRKGGTGKHLSDILAYVIFVVAAEWSDPPLSRFFPQLASKYANRLDAEGVVIRDEDDLIEFKSNEWFGIDDNDELAERITKEIQGNTQLLIGGIDEEDQRIRPINRNRFDSERNAAIQDKVESLNGNHHSIDLKSVRLGNGDCLLFVFSVQGDQTFGLDAIA</sequence>
<dbReference type="Proteomes" id="UP000509667">
    <property type="component" value="Chromosome"/>
</dbReference>
<proteinExistence type="predicted"/>
<reference evidence="1 2" key="1">
    <citation type="submission" date="2020-07" db="EMBL/GenBank/DDBJ databases">
        <title>Halosimplex pelagicum sp. nov. and Halosimplex rubrum sp. nov., isolated from salted brown alga Laminaria, and emended description of the genus Halosimplex.</title>
        <authorList>
            <person name="Cui H."/>
        </authorList>
    </citation>
    <scope>NUCLEOTIDE SEQUENCE [LARGE SCALE GENOMIC DNA]</scope>
    <source>
        <strain evidence="1 2">R27</strain>
    </source>
</reference>
<organism evidence="1 2">
    <name type="scientific">Halosimplex rubrum</name>
    <dbReference type="NCBI Taxonomy" id="869889"/>
    <lineage>
        <taxon>Archaea</taxon>
        <taxon>Methanobacteriati</taxon>
        <taxon>Methanobacteriota</taxon>
        <taxon>Stenosarchaea group</taxon>
        <taxon>Halobacteria</taxon>
        <taxon>Halobacteriales</taxon>
        <taxon>Haloarculaceae</taxon>
        <taxon>Halosimplex</taxon>
    </lineage>
</organism>
<dbReference type="OrthoDB" id="359391at2157"/>
<dbReference type="EMBL" id="CP058910">
    <property type="protein sequence ID" value="QLH79818.1"/>
    <property type="molecule type" value="Genomic_DNA"/>
</dbReference>
<dbReference type="KEGG" id="hrr:HZS55_22085"/>
<keyword evidence="2" id="KW-1185">Reference proteome</keyword>
<dbReference type="AlphaFoldDB" id="A0A7D5P8B7"/>
<evidence type="ECO:0000313" key="1">
    <source>
        <dbReference type="EMBL" id="QLH79818.1"/>
    </source>
</evidence>
<evidence type="ECO:0000313" key="2">
    <source>
        <dbReference type="Proteomes" id="UP000509667"/>
    </source>
</evidence>